<feature type="compositionally biased region" description="Acidic residues" evidence="1">
    <location>
        <begin position="101"/>
        <end position="123"/>
    </location>
</feature>
<keyword evidence="4" id="KW-1185">Reference proteome</keyword>
<dbReference type="Gramene" id="GBG91072">
    <property type="protein sequence ID" value="GBG91072"/>
    <property type="gene ID" value="CBR_g51806"/>
</dbReference>
<feature type="region of interest" description="Disordered" evidence="1">
    <location>
        <begin position="74"/>
        <end position="156"/>
    </location>
</feature>
<feature type="compositionally biased region" description="Low complexity" evidence="1">
    <location>
        <begin position="233"/>
        <end position="245"/>
    </location>
</feature>
<reference evidence="3 4" key="1">
    <citation type="journal article" date="2018" name="Cell">
        <title>The Chara Genome: Secondary Complexity and Implications for Plant Terrestrialization.</title>
        <authorList>
            <person name="Nishiyama T."/>
            <person name="Sakayama H."/>
            <person name="Vries J.D."/>
            <person name="Buschmann H."/>
            <person name="Saint-Marcoux D."/>
            <person name="Ullrich K.K."/>
            <person name="Haas F.B."/>
            <person name="Vanderstraeten L."/>
            <person name="Becker D."/>
            <person name="Lang D."/>
            <person name="Vosolsobe S."/>
            <person name="Rombauts S."/>
            <person name="Wilhelmsson P.K.I."/>
            <person name="Janitza P."/>
            <person name="Kern R."/>
            <person name="Heyl A."/>
            <person name="Rumpler F."/>
            <person name="Villalobos L.I.A.C."/>
            <person name="Clay J.M."/>
            <person name="Skokan R."/>
            <person name="Toyoda A."/>
            <person name="Suzuki Y."/>
            <person name="Kagoshima H."/>
            <person name="Schijlen E."/>
            <person name="Tajeshwar N."/>
            <person name="Catarino B."/>
            <person name="Hetherington A.J."/>
            <person name="Saltykova A."/>
            <person name="Bonnot C."/>
            <person name="Breuninger H."/>
            <person name="Symeonidi A."/>
            <person name="Radhakrishnan G.V."/>
            <person name="Van Nieuwerburgh F."/>
            <person name="Deforce D."/>
            <person name="Chang C."/>
            <person name="Karol K.G."/>
            <person name="Hedrich R."/>
            <person name="Ulvskov P."/>
            <person name="Glockner G."/>
            <person name="Delwiche C.F."/>
            <person name="Petrasek J."/>
            <person name="Van de Peer Y."/>
            <person name="Friml J."/>
            <person name="Beilby M."/>
            <person name="Dolan L."/>
            <person name="Kohara Y."/>
            <person name="Sugano S."/>
            <person name="Fujiyama A."/>
            <person name="Delaux P.-M."/>
            <person name="Quint M."/>
            <person name="TheiBen G."/>
            <person name="Hagemann M."/>
            <person name="Harholt J."/>
            <person name="Dunand C."/>
            <person name="Zachgo S."/>
            <person name="Langdale J."/>
            <person name="Maumus F."/>
            <person name="Straeten D.V.D."/>
            <person name="Gould S.B."/>
            <person name="Rensing S.A."/>
        </authorList>
    </citation>
    <scope>NUCLEOTIDE SEQUENCE [LARGE SCALE GENOMIC DNA]</scope>
    <source>
        <strain evidence="3 4">S276</strain>
    </source>
</reference>
<dbReference type="Proteomes" id="UP000265515">
    <property type="component" value="Unassembled WGS sequence"/>
</dbReference>
<evidence type="ECO:0000256" key="1">
    <source>
        <dbReference type="SAM" id="MobiDB-lite"/>
    </source>
</evidence>
<keyword evidence="2" id="KW-0472">Membrane</keyword>
<keyword evidence="2" id="KW-0812">Transmembrane</keyword>
<accession>A0A388M9D3</accession>
<proteinExistence type="predicted"/>
<gene>
    <name evidence="3" type="ORF">CBR_g51806</name>
</gene>
<evidence type="ECO:0000256" key="2">
    <source>
        <dbReference type="SAM" id="Phobius"/>
    </source>
</evidence>
<evidence type="ECO:0000313" key="4">
    <source>
        <dbReference type="Proteomes" id="UP000265515"/>
    </source>
</evidence>
<name>A0A388M9D3_CHABU</name>
<protein>
    <submittedName>
        <fullName evidence="3">Uncharacterized protein</fullName>
    </submittedName>
</protein>
<feature type="compositionally biased region" description="Basic residues" evidence="1">
    <location>
        <begin position="77"/>
        <end position="89"/>
    </location>
</feature>
<comment type="caution">
    <text evidence="3">The sequence shown here is derived from an EMBL/GenBank/DDBJ whole genome shotgun (WGS) entry which is preliminary data.</text>
</comment>
<keyword evidence="2" id="KW-1133">Transmembrane helix</keyword>
<feature type="transmembrane region" description="Helical" evidence="2">
    <location>
        <begin position="7"/>
        <end position="32"/>
    </location>
</feature>
<feature type="region of interest" description="Disordered" evidence="1">
    <location>
        <begin position="226"/>
        <end position="245"/>
    </location>
</feature>
<organism evidence="3 4">
    <name type="scientific">Chara braunii</name>
    <name type="common">Braun's stonewort</name>
    <dbReference type="NCBI Taxonomy" id="69332"/>
    <lineage>
        <taxon>Eukaryota</taxon>
        <taxon>Viridiplantae</taxon>
        <taxon>Streptophyta</taxon>
        <taxon>Charophyceae</taxon>
        <taxon>Charales</taxon>
        <taxon>Characeae</taxon>
        <taxon>Chara</taxon>
    </lineage>
</organism>
<dbReference type="EMBL" id="BFEA01000868">
    <property type="protein sequence ID" value="GBG91072.1"/>
    <property type="molecule type" value="Genomic_DNA"/>
</dbReference>
<sequence length="534" mass="58717">MFLFCIFIAVDCTIVCGTSIVVIVVVVVIVALHCTACFSASRLVSQRAVVLCAMSSRGAGRGKTATNQAMEVAVREKKGRHSANKKRKFVQGGPSGAGSTADDEWVGEEVAPQEESDFEEEEEAPLRRTGGGLRIEEGGYEAPAERRRRHRRGSHTGADDVIDMEAEAASREGVAGGVVQPHRAPVSRVNDAPDAHEPVVCARTSATSRPRTTADVGGSLQAIAQGNRNRSPAQEAQGAVVGGASHAGDVVTAGDVGGEGENDEALVNRVLRRDRRDVMEAASKLWVDDLRFWNETQGNVIVKLIQEARLHLVDVARGVQHPPVRRSIVLPHNSIPQHKIDNEMELNAAKEREFKVQTISLRVIHGWVFKSKSRQRGYHAAYGPMVFHTTLDMDMKLSVWFVGADTEDRHENDEMASYQEASIQRLVAAFTSVVSMAEGIDGRRVSYDRLKNIVDAMRILLTTTMWLMRMSGDDLRAHYDSWLFVQLTLKPMLVASMHRSFDAHRHILQAATVVTDKLAKPPMTLVDPPLYIPD</sequence>
<evidence type="ECO:0000313" key="3">
    <source>
        <dbReference type="EMBL" id="GBG91072.1"/>
    </source>
</evidence>
<dbReference type="AlphaFoldDB" id="A0A388M9D3"/>